<keyword evidence="2" id="KW-1185">Reference proteome</keyword>
<sequence>MGITTNIAKTMKSVFMCVRFIVTEWIMKIVLPLILCIPIEIKNVIEVFILKHPYANVFGSSIYNIKNKTPEECEKELDRILKVIEQHPDTPIEVFLSDMFIGKPIKEISMRDLDTAVREYLKCGFSFTKRILKLIHKKGHYLDDKKYTQEVTFIDVNEPLDRFYRPCAVQIIRDFTYIANSIVGCTLGYVPEVTSDDIVIWRRFISKDRPTLLLIPSTYGFTMLYHSVFKAVGNKYNIVCIDTPNIQLRSGKVVNVETIVKTVTSVIKHDEMHDICYLGHSFGCIVLNQIFEKNYNLINKIVLIEPPILMGINSKLFYNGKEYEPNMLLNHVYRFTQSNRYLSTFYKTVFKADHIVLNTFKSFGHLYNIFPSNRVLDMMRAGNVVIVLSKEDIIIDYEVNKNMCTHLGAHLIVSSSHHGMAVADPHAITEFVKLLTND</sequence>
<dbReference type="EMBL" id="UPSH01000001">
    <property type="protein sequence ID" value="VBB17755.1"/>
    <property type="molecule type" value="Genomic_DNA"/>
</dbReference>
<protein>
    <submittedName>
        <fullName evidence="1">Uncharacterized protein</fullName>
    </submittedName>
</protein>
<proteinExistence type="predicted"/>
<evidence type="ECO:0000313" key="1">
    <source>
        <dbReference type="EMBL" id="VBB17755.1"/>
    </source>
</evidence>
<dbReference type="InterPro" id="IPR029058">
    <property type="entry name" value="AB_hydrolase_fold"/>
</dbReference>
<comment type="caution">
    <text evidence="1">The sequence shown here is derived from an EMBL/GenBank/DDBJ whole genome shotgun (WGS) entry which is preliminary data.</text>
</comment>
<organism evidence="1 2">
    <name type="scientific">Yasminevirus sp. GU-2018</name>
    <dbReference type="NCBI Taxonomy" id="2420051"/>
    <lineage>
        <taxon>Viruses</taxon>
        <taxon>Varidnaviria</taxon>
        <taxon>Bamfordvirae</taxon>
        <taxon>Nucleocytoviricota</taxon>
        <taxon>Megaviricetes</taxon>
        <taxon>Imitervirales</taxon>
        <taxon>Mimiviridae</taxon>
        <taxon>Klosneuvirinae</taxon>
        <taxon>Yasminevirus</taxon>
        <taxon>Yasminevirus saudimassiliense</taxon>
    </lineage>
</organism>
<reference evidence="1 2" key="1">
    <citation type="submission" date="2018-10" db="EMBL/GenBank/DDBJ databases">
        <authorList>
            <consortium name="IHU Genomes"/>
        </authorList>
    </citation>
    <scope>NUCLEOTIDE SEQUENCE [LARGE SCALE GENOMIC DNA]</scope>
    <source>
        <strain evidence="1 2">A1</strain>
    </source>
</reference>
<dbReference type="Proteomes" id="UP000594342">
    <property type="component" value="Unassembled WGS sequence"/>
</dbReference>
<evidence type="ECO:0000313" key="2">
    <source>
        <dbReference type="Proteomes" id="UP000594342"/>
    </source>
</evidence>
<dbReference type="SUPFAM" id="SSF53474">
    <property type="entry name" value="alpha/beta-Hydrolases"/>
    <property type="match status" value="1"/>
</dbReference>
<name>A0A5K0U7L5_9VIRU</name>
<dbReference type="Gene3D" id="3.40.50.1820">
    <property type="entry name" value="alpha/beta hydrolase"/>
    <property type="match status" value="1"/>
</dbReference>
<gene>
    <name evidence="1" type="ORF">YASMINEVIRUS_218</name>
</gene>
<accession>A0A5K0U7L5</accession>